<dbReference type="KEGG" id="apor:DDU33_03860"/>
<reference evidence="2" key="1">
    <citation type="submission" date="2018-05" db="EMBL/GenBank/DDBJ databases">
        <title>Complete genome sequence of Actinobacillus porcitonsillarum reference strain 9953L55 (CCUG 46996).</title>
        <authorList>
            <person name="Dona V."/>
            <person name="Perreten V."/>
        </authorList>
    </citation>
    <scope>NUCLEOTIDE SEQUENCE [LARGE SCALE GENOMIC DNA]</scope>
    <source>
        <strain evidence="2">9953L55</strain>
    </source>
</reference>
<proteinExistence type="predicted"/>
<keyword evidence="2" id="KW-1185">Reference proteome</keyword>
<name>A0A2U8FI66_9PAST</name>
<accession>A0A2U8FI66</accession>
<dbReference type="Proteomes" id="UP000244920">
    <property type="component" value="Chromosome"/>
</dbReference>
<evidence type="ECO:0000313" key="1">
    <source>
        <dbReference type="EMBL" id="AWI50681.1"/>
    </source>
</evidence>
<dbReference type="AlphaFoldDB" id="A0A2U8FI66"/>
<organism evidence="1 2">
    <name type="scientific">Actinobacillus porcitonsillarum</name>
    <dbReference type="NCBI Taxonomy" id="189834"/>
    <lineage>
        <taxon>Bacteria</taxon>
        <taxon>Pseudomonadati</taxon>
        <taxon>Pseudomonadota</taxon>
        <taxon>Gammaproteobacteria</taxon>
        <taxon>Pasteurellales</taxon>
        <taxon>Pasteurellaceae</taxon>
        <taxon>Actinobacillus</taxon>
    </lineage>
</organism>
<evidence type="ECO:0000313" key="2">
    <source>
        <dbReference type="Proteomes" id="UP000244920"/>
    </source>
</evidence>
<gene>
    <name evidence="1" type="ORF">DDU33_03860</name>
</gene>
<sequence>MSDNSLVVLTEKKKASVGLLISNNQINQRKHSLSHTDNKSVSLLVAIATLVRPQTAREAILLPRRLISLWR</sequence>
<protein>
    <submittedName>
        <fullName evidence="1">Uncharacterized protein</fullName>
    </submittedName>
</protein>
<dbReference type="EMBL" id="CP029206">
    <property type="protein sequence ID" value="AWI50681.1"/>
    <property type="molecule type" value="Genomic_DNA"/>
</dbReference>